<dbReference type="InterPro" id="IPR018966">
    <property type="entry name" value="VTC_domain"/>
</dbReference>
<reference evidence="7 8" key="1">
    <citation type="journal article" date="2023" name="IScience">
        <title>Expanded male sex-determining region conserved during the evolution of homothallism in the green alga Volvox.</title>
        <authorList>
            <person name="Yamamoto K."/>
            <person name="Matsuzaki R."/>
            <person name="Mahakham W."/>
            <person name="Heman W."/>
            <person name="Sekimoto H."/>
            <person name="Kawachi M."/>
            <person name="Minakuchi Y."/>
            <person name="Toyoda A."/>
            <person name="Nozaki H."/>
        </authorList>
    </citation>
    <scope>NUCLEOTIDE SEQUENCE [LARGE SCALE GENOMIC DNA]</scope>
    <source>
        <strain evidence="7 8">NIES-4468</strain>
    </source>
</reference>
<proteinExistence type="predicted"/>
<evidence type="ECO:0000313" key="7">
    <source>
        <dbReference type="EMBL" id="GLI63727.1"/>
    </source>
</evidence>
<keyword evidence="3" id="KW-1133">Transmembrane helix</keyword>
<dbReference type="PANTHER" id="PTHR46140:SF1">
    <property type="entry name" value="VACUOLAR TRANSPORTER CHAPERONE COMPLEX SUBUNIT 4-RELATED"/>
    <property type="match status" value="1"/>
</dbReference>
<dbReference type="InterPro" id="IPR051572">
    <property type="entry name" value="VTC_Complex_Subunit"/>
</dbReference>
<dbReference type="PANTHER" id="PTHR46140">
    <property type="entry name" value="VACUOLAR TRANSPORTER CHAPERONE 1-RELATED"/>
    <property type="match status" value="1"/>
</dbReference>
<accession>A0ABQ5S319</accession>
<evidence type="ECO:0000256" key="3">
    <source>
        <dbReference type="ARBA" id="ARBA00022989"/>
    </source>
</evidence>
<gene>
    <name evidence="7" type="ORF">VaNZ11_006790</name>
</gene>
<comment type="caution">
    <text evidence="7">The sequence shown here is derived from an EMBL/GenBank/DDBJ whole genome shotgun (WGS) entry which is preliminary data.</text>
</comment>
<organism evidence="7 8">
    <name type="scientific">Volvox africanus</name>
    <dbReference type="NCBI Taxonomy" id="51714"/>
    <lineage>
        <taxon>Eukaryota</taxon>
        <taxon>Viridiplantae</taxon>
        <taxon>Chlorophyta</taxon>
        <taxon>core chlorophytes</taxon>
        <taxon>Chlorophyceae</taxon>
        <taxon>CS clade</taxon>
        <taxon>Chlamydomonadales</taxon>
        <taxon>Volvocaceae</taxon>
        <taxon>Volvox</taxon>
    </lineage>
</organism>
<dbReference type="EMBL" id="BSDZ01000016">
    <property type="protein sequence ID" value="GLI63727.1"/>
    <property type="molecule type" value="Genomic_DNA"/>
</dbReference>
<evidence type="ECO:0000256" key="4">
    <source>
        <dbReference type="ARBA" id="ARBA00023136"/>
    </source>
</evidence>
<keyword evidence="8" id="KW-1185">Reference proteome</keyword>
<feature type="domain" description="VTC" evidence="6">
    <location>
        <begin position="42"/>
        <end position="105"/>
    </location>
</feature>
<dbReference type="Pfam" id="PF09359">
    <property type="entry name" value="VTC"/>
    <property type="match status" value="1"/>
</dbReference>
<evidence type="ECO:0000259" key="6">
    <source>
        <dbReference type="Pfam" id="PF09359"/>
    </source>
</evidence>
<dbReference type="Gene3D" id="3.20.100.30">
    <property type="entry name" value="VTC, catalytic tunnel domain"/>
    <property type="match status" value="1"/>
</dbReference>
<sequence length="108" mass="11968">TSSSFEPLANGAISRPPPPPSPLTPVQVLAAAPKRQLASDAMYDSSKISSVYFDNKQLDVYHERLVRVDGASLVRIRWYGVDAPAPEQGVFVERKKHRDAWTGEFSLK</sequence>
<feature type="region of interest" description="Disordered" evidence="5">
    <location>
        <begin position="1"/>
        <end position="25"/>
    </location>
</feature>
<evidence type="ECO:0000256" key="2">
    <source>
        <dbReference type="ARBA" id="ARBA00022692"/>
    </source>
</evidence>
<protein>
    <recommendedName>
        <fullName evidence="6">VTC domain-containing protein</fullName>
    </recommendedName>
</protein>
<name>A0ABQ5S319_9CHLO</name>
<evidence type="ECO:0000256" key="1">
    <source>
        <dbReference type="ARBA" id="ARBA00004127"/>
    </source>
</evidence>
<keyword evidence="4" id="KW-0472">Membrane</keyword>
<comment type="subcellular location">
    <subcellularLocation>
        <location evidence="1">Endomembrane system</location>
        <topology evidence="1">Multi-pass membrane protein</topology>
    </subcellularLocation>
</comment>
<dbReference type="Proteomes" id="UP001165090">
    <property type="component" value="Unassembled WGS sequence"/>
</dbReference>
<dbReference type="InterPro" id="IPR042267">
    <property type="entry name" value="VTC_sf"/>
</dbReference>
<evidence type="ECO:0000313" key="8">
    <source>
        <dbReference type="Proteomes" id="UP001165090"/>
    </source>
</evidence>
<evidence type="ECO:0000256" key="5">
    <source>
        <dbReference type="SAM" id="MobiDB-lite"/>
    </source>
</evidence>
<feature type="non-terminal residue" evidence="7">
    <location>
        <position position="1"/>
    </location>
</feature>
<keyword evidence="2" id="KW-0812">Transmembrane</keyword>
<feature type="non-terminal residue" evidence="7">
    <location>
        <position position="108"/>
    </location>
</feature>